<sequence length="791" mass="87291">MARNTAISPIEYQTPNTGPTSSSATDQKEDSPVPEQGFSSSVSIAPSSKFSNDPRNFGTSSSISRRFRKKRDICFLPRLLLQLIFSIPSFIGCVLSVIVVVLMATTIIIFSVQSRSAVSDVSLSVRSLSVKTVESRLNELFLPLKTSTVATRQFRLNHEIHDVFGEQEKVTKFMHSLAQQHRVSLFCGDSTYQNAFGINNLVPLLIDPEQGQVSTWTVNGSAPGDLSYLEIGLLNDQGVVAQTLLPNGLVTVDNVKTPYVDAMETLGLNITQYTKLERNQVDKDSFVSFVSGFYVGGTTFQFCWSSLAFGNDVSNFLSQNQEFSGSLMVIIERDGRIVASSDTKLVPNVLPNQDRYPLENSNDTDVSQAFTSFKQDYPLEQIHATVRHSHGLYFVDVVPYSGPEGTAGIDWLVVLMTPQEAILGAVTRSQNITLGVSIGILFVGLLLAYLTSFCITLPLFQIKDELKRVSQLKGLDSTQMRFTCRFSFLSEVRALTTATSKLKSGLQSFERYVPSSVVHSILRENRSAQLGMHNRVLTALFSDIESFTNITEQEEIGSLVLQLEEYFTLFNAKLREHCLALISYIGDAVFAFATEGENPGHALEAVRCALSVQNSLSLLNMQWKEEGKPELKTRIGVHTGEALVGNIGSFDRFSYTALGNTINLAARLESLNKTYGTNVLISDQTHSKVSEYVVCQTVDRVIVKGVTVPTNVYTPLGMRLNATEAINKVEKLTEKAFDLLSKKEFSICMETLEEASSVPGFESNTSLDTLKEKVLQIKAGKMTIVTEMTSK</sequence>
<dbReference type="PROSITE" id="PS50125">
    <property type="entry name" value="GUANYLATE_CYCLASE_2"/>
    <property type="match status" value="1"/>
</dbReference>
<dbReference type="AlphaFoldDB" id="A0A6U0K2E6"/>
<evidence type="ECO:0000313" key="4">
    <source>
        <dbReference type="EMBL" id="CAD9079172.1"/>
    </source>
</evidence>
<dbReference type="SUPFAM" id="SSF55073">
    <property type="entry name" value="Nucleotide cyclase"/>
    <property type="match status" value="1"/>
</dbReference>
<dbReference type="GO" id="GO:0009190">
    <property type="term" value="P:cyclic nucleotide biosynthetic process"/>
    <property type="evidence" value="ECO:0007669"/>
    <property type="project" value="InterPro"/>
</dbReference>
<keyword evidence="2" id="KW-1133">Transmembrane helix</keyword>
<evidence type="ECO:0000259" key="3">
    <source>
        <dbReference type="PROSITE" id="PS50125"/>
    </source>
</evidence>
<feature type="compositionally biased region" description="Polar residues" evidence="1">
    <location>
        <begin position="37"/>
        <end position="59"/>
    </location>
</feature>
<feature type="transmembrane region" description="Helical" evidence="2">
    <location>
        <begin position="438"/>
        <end position="460"/>
    </location>
</feature>
<dbReference type="CDD" id="cd07302">
    <property type="entry name" value="CHD"/>
    <property type="match status" value="1"/>
</dbReference>
<dbReference type="SMART" id="SM00044">
    <property type="entry name" value="CYCc"/>
    <property type="match status" value="1"/>
</dbReference>
<keyword evidence="2" id="KW-0812">Transmembrane</keyword>
<evidence type="ECO:0000313" key="5">
    <source>
        <dbReference type="EMBL" id="CAD9079173.1"/>
    </source>
</evidence>
<dbReference type="InterPro" id="IPR029787">
    <property type="entry name" value="Nucleotide_cyclase"/>
</dbReference>
<protein>
    <recommendedName>
        <fullName evidence="3">Guanylate cyclase domain-containing protein</fullName>
    </recommendedName>
</protein>
<name>A0A6U0K2E6_9EUKA</name>
<dbReference type="InterPro" id="IPR001054">
    <property type="entry name" value="A/G_cyclase"/>
</dbReference>
<feature type="region of interest" description="Disordered" evidence="1">
    <location>
        <begin position="1"/>
        <end position="61"/>
    </location>
</feature>
<dbReference type="EMBL" id="HBGD01002902">
    <property type="protein sequence ID" value="CAD9079172.1"/>
    <property type="molecule type" value="Transcribed_RNA"/>
</dbReference>
<evidence type="ECO:0000256" key="1">
    <source>
        <dbReference type="SAM" id="MobiDB-lite"/>
    </source>
</evidence>
<dbReference type="GO" id="GO:0035556">
    <property type="term" value="P:intracellular signal transduction"/>
    <property type="evidence" value="ECO:0007669"/>
    <property type="project" value="InterPro"/>
</dbReference>
<dbReference type="InterPro" id="IPR050697">
    <property type="entry name" value="Adenylyl/Guanylyl_Cyclase_3/4"/>
</dbReference>
<dbReference type="Pfam" id="PF00211">
    <property type="entry name" value="Guanylate_cyc"/>
    <property type="match status" value="1"/>
</dbReference>
<gene>
    <name evidence="4" type="ORF">PCOS0759_LOCUS2404</name>
    <name evidence="5" type="ORF">PCOS0759_LOCUS2405</name>
</gene>
<dbReference type="PANTHER" id="PTHR43081:SF1">
    <property type="entry name" value="ADENYLATE CYCLASE, TERMINAL-DIFFERENTIATION SPECIFIC"/>
    <property type="match status" value="1"/>
</dbReference>
<dbReference type="Gene3D" id="3.30.70.1230">
    <property type="entry name" value="Nucleotide cyclase"/>
    <property type="match status" value="1"/>
</dbReference>
<reference evidence="5" key="1">
    <citation type="submission" date="2021-01" db="EMBL/GenBank/DDBJ databases">
        <authorList>
            <person name="Corre E."/>
            <person name="Pelletier E."/>
            <person name="Niang G."/>
            <person name="Scheremetjew M."/>
            <person name="Finn R."/>
            <person name="Kale V."/>
            <person name="Holt S."/>
            <person name="Cochrane G."/>
            <person name="Meng A."/>
            <person name="Brown T."/>
            <person name="Cohen L."/>
        </authorList>
    </citation>
    <scope>NUCLEOTIDE SEQUENCE</scope>
    <source>
        <strain evidence="5">WS</strain>
    </source>
</reference>
<dbReference type="EMBL" id="HBGD01002903">
    <property type="protein sequence ID" value="CAD9079173.1"/>
    <property type="molecule type" value="Transcribed_RNA"/>
</dbReference>
<feature type="domain" description="Guanylate cyclase" evidence="3">
    <location>
        <begin position="538"/>
        <end position="669"/>
    </location>
</feature>
<organism evidence="5">
    <name type="scientific">Percolomonas cosmopolitus</name>
    <dbReference type="NCBI Taxonomy" id="63605"/>
    <lineage>
        <taxon>Eukaryota</taxon>
        <taxon>Discoba</taxon>
        <taxon>Heterolobosea</taxon>
        <taxon>Tetramitia</taxon>
        <taxon>Eutetramitia</taxon>
        <taxon>Percolomonadidae</taxon>
        <taxon>Percolomonas</taxon>
    </lineage>
</organism>
<proteinExistence type="predicted"/>
<evidence type="ECO:0000256" key="2">
    <source>
        <dbReference type="SAM" id="Phobius"/>
    </source>
</evidence>
<dbReference type="PANTHER" id="PTHR43081">
    <property type="entry name" value="ADENYLATE CYCLASE, TERMINAL-DIFFERENTIATION SPECIFIC-RELATED"/>
    <property type="match status" value="1"/>
</dbReference>
<keyword evidence="2" id="KW-0472">Membrane</keyword>
<feature type="transmembrane region" description="Helical" evidence="2">
    <location>
        <begin position="79"/>
        <end position="112"/>
    </location>
</feature>
<accession>A0A6U0K2E6</accession>
<feature type="compositionally biased region" description="Polar residues" evidence="1">
    <location>
        <begin position="1"/>
        <end position="25"/>
    </location>
</feature>